<evidence type="ECO:0000313" key="3">
    <source>
        <dbReference type="EMBL" id="KAJ8891940.1"/>
    </source>
</evidence>
<dbReference type="EMBL" id="JARBHB010000002">
    <property type="protein sequence ID" value="KAJ8891940.1"/>
    <property type="molecule type" value="Genomic_DNA"/>
</dbReference>
<name>A0ABQ9I6M0_9NEOP</name>
<gene>
    <name evidence="3" type="ORF">PR048_004499</name>
</gene>
<feature type="compositionally biased region" description="Polar residues" evidence="1">
    <location>
        <begin position="1"/>
        <end position="15"/>
    </location>
</feature>
<dbReference type="Proteomes" id="UP001159363">
    <property type="component" value="Chromosome 2"/>
</dbReference>
<evidence type="ECO:0000256" key="2">
    <source>
        <dbReference type="SAM" id="Phobius"/>
    </source>
</evidence>
<keyword evidence="2" id="KW-1133">Transmembrane helix</keyword>
<evidence type="ECO:0000256" key="1">
    <source>
        <dbReference type="SAM" id="MobiDB-lite"/>
    </source>
</evidence>
<organism evidence="3 4">
    <name type="scientific">Dryococelus australis</name>
    <dbReference type="NCBI Taxonomy" id="614101"/>
    <lineage>
        <taxon>Eukaryota</taxon>
        <taxon>Metazoa</taxon>
        <taxon>Ecdysozoa</taxon>
        <taxon>Arthropoda</taxon>
        <taxon>Hexapoda</taxon>
        <taxon>Insecta</taxon>
        <taxon>Pterygota</taxon>
        <taxon>Neoptera</taxon>
        <taxon>Polyneoptera</taxon>
        <taxon>Phasmatodea</taxon>
        <taxon>Verophasmatodea</taxon>
        <taxon>Anareolatae</taxon>
        <taxon>Phasmatidae</taxon>
        <taxon>Eurycanthinae</taxon>
        <taxon>Dryococelus</taxon>
    </lineage>
</organism>
<accession>A0ABQ9I6M0</accession>
<feature type="transmembrane region" description="Helical" evidence="2">
    <location>
        <begin position="67"/>
        <end position="85"/>
    </location>
</feature>
<keyword evidence="2" id="KW-0812">Transmembrane</keyword>
<reference evidence="3 4" key="1">
    <citation type="submission" date="2023-02" db="EMBL/GenBank/DDBJ databases">
        <title>LHISI_Scaffold_Assembly.</title>
        <authorList>
            <person name="Stuart O.P."/>
            <person name="Cleave R."/>
            <person name="Magrath M.J.L."/>
            <person name="Mikheyev A.S."/>
        </authorList>
    </citation>
    <scope>NUCLEOTIDE SEQUENCE [LARGE SCALE GENOMIC DNA]</scope>
    <source>
        <strain evidence="3">Daus_M_001</strain>
        <tissue evidence="3">Leg muscle</tissue>
    </source>
</reference>
<keyword evidence="4" id="KW-1185">Reference proteome</keyword>
<sequence length="203" mass="22707">MSQAPSFSRSRQPKSSRGPYKSSAQVNDLTTENTKCCDANCGAAVLIVVLIVIAVLIVVLIAVLIAVLIVIVVLTMIAVLIWNLLHPNEVLKVKFLPKPKIQLAMCLHQRKSTDWDDTLWQEFCWSIFPPFIMFPKKIMKQEVFSGASQSSLHMLSGSGFINSKLHIVWIELFKNYVKPSEDDSLPTILNSHTSHYAIEAILS</sequence>
<keyword evidence="2" id="KW-0472">Membrane</keyword>
<feature type="transmembrane region" description="Helical" evidence="2">
    <location>
        <begin position="41"/>
        <end position="61"/>
    </location>
</feature>
<protein>
    <submittedName>
        <fullName evidence="3">Uncharacterized protein</fullName>
    </submittedName>
</protein>
<feature type="region of interest" description="Disordered" evidence="1">
    <location>
        <begin position="1"/>
        <end position="25"/>
    </location>
</feature>
<comment type="caution">
    <text evidence="3">The sequence shown here is derived from an EMBL/GenBank/DDBJ whole genome shotgun (WGS) entry which is preliminary data.</text>
</comment>
<proteinExistence type="predicted"/>
<evidence type="ECO:0000313" key="4">
    <source>
        <dbReference type="Proteomes" id="UP001159363"/>
    </source>
</evidence>